<organism evidence="2 3">
    <name type="scientific">Flemingia macrophylla</name>
    <dbReference type="NCBI Taxonomy" id="520843"/>
    <lineage>
        <taxon>Eukaryota</taxon>
        <taxon>Viridiplantae</taxon>
        <taxon>Streptophyta</taxon>
        <taxon>Embryophyta</taxon>
        <taxon>Tracheophyta</taxon>
        <taxon>Spermatophyta</taxon>
        <taxon>Magnoliopsida</taxon>
        <taxon>eudicotyledons</taxon>
        <taxon>Gunneridae</taxon>
        <taxon>Pentapetalae</taxon>
        <taxon>rosids</taxon>
        <taxon>fabids</taxon>
        <taxon>Fabales</taxon>
        <taxon>Fabaceae</taxon>
        <taxon>Papilionoideae</taxon>
        <taxon>50 kb inversion clade</taxon>
        <taxon>NPAAA clade</taxon>
        <taxon>indigoferoid/millettioid clade</taxon>
        <taxon>Phaseoleae</taxon>
        <taxon>Flemingia</taxon>
    </lineage>
</organism>
<dbReference type="Proteomes" id="UP001603857">
    <property type="component" value="Unassembled WGS sequence"/>
</dbReference>
<feature type="compositionally biased region" description="Basic residues" evidence="1">
    <location>
        <begin position="1"/>
        <end position="19"/>
    </location>
</feature>
<gene>
    <name evidence="2" type="ORF">Fmac_024934</name>
</gene>
<keyword evidence="3" id="KW-1185">Reference proteome</keyword>
<comment type="caution">
    <text evidence="2">The sequence shown here is derived from an EMBL/GenBank/DDBJ whole genome shotgun (WGS) entry which is preliminary data.</text>
</comment>
<dbReference type="EMBL" id="JBGMDY010000008">
    <property type="protein sequence ID" value="KAL2325876.1"/>
    <property type="molecule type" value="Genomic_DNA"/>
</dbReference>
<evidence type="ECO:0000313" key="3">
    <source>
        <dbReference type="Proteomes" id="UP001603857"/>
    </source>
</evidence>
<evidence type="ECO:0000313" key="2">
    <source>
        <dbReference type="EMBL" id="KAL2325876.1"/>
    </source>
</evidence>
<evidence type="ECO:0000256" key="1">
    <source>
        <dbReference type="SAM" id="MobiDB-lite"/>
    </source>
</evidence>
<sequence>MVKSQKNKRRTLSKQKSRKTTSWIWYIKTKKAEIVGLVGSNAKRCFDFDLLGFPFCIFTKGFGA</sequence>
<protein>
    <submittedName>
        <fullName evidence="2">Uncharacterized protein</fullName>
    </submittedName>
</protein>
<name>A0ABD1LQS5_9FABA</name>
<feature type="region of interest" description="Disordered" evidence="1">
    <location>
        <begin position="1"/>
        <end position="20"/>
    </location>
</feature>
<accession>A0ABD1LQS5</accession>
<dbReference type="AlphaFoldDB" id="A0ABD1LQS5"/>
<reference evidence="2 3" key="1">
    <citation type="submission" date="2024-08" db="EMBL/GenBank/DDBJ databases">
        <title>Insights into the chromosomal genome structure of Flemingia macrophylla.</title>
        <authorList>
            <person name="Ding Y."/>
            <person name="Zhao Y."/>
            <person name="Bi W."/>
            <person name="Wu M."/>
            <person name="Zhao G."/>
            <person name="Gong Y."/>
            <person name="Li W."/>
            <person name="Zhang P."/>
        </authorList>
    </citation>
    <scope>NUCLEOTIDE SEQUENCE [LARGE SCALE GENOMIC DNA]</scope>
    <source>
        <strain evidence="2">DYQJB</strain>
        <tissue evidence="2">Leaf</tissue>
    </source>
</reference>
<proteinExistence type="predicted"/>